<organism evidence="7 9">
    <name type="scientific">Neoehrlichia mikurensis</name>
    <dbReference type="NCBI Taxonomy" id="89586"/>
    <lineage>
        <taxon>Bacteria</taxon>
        <taxon>Pseudomonadati</taxon>
        <taxon>Pseudomonadota</taxon>
        <taxon>Alphaproteobacteria</taxon>
        <taxon>Rickettsiales</taxon>
        <taxon>Anaplasmataceae</taxon>
        <taxon>Candidatus Neoehrlichia</taxon>
    </lineage>
</organism>
<comment type="function">
    <text evidence="3">Catalyzes the transfer of pyrophosphate from adenosine triphosphate (ATP) to 6-hydroxymethyl-7,8-dihydropterin, an enzymatic step in folate biosynthesis pathway.</text>
</comment>
<evidence type="ECO:0000256" key="2">
    <source>
        <dbReference type="ARBA" id="ARBA00016218"/>
    </source>
</evidence>
<dbReference type="AlphaFoldDB" id="A0A9Q9C0F3"/>
<protein>
    <recommendedName>
        <fullName evidence="2">2-amino-4-hydroxy-6-hydroxymethyldihydropteridine pyrophosphokinase</fullName>
    </recommendedName>
    <alternativeName>
        <fullName evidence="4">6-hydroxymethyl-7,8-dihydropterin pyrophosphokinase</fullName>
    </alternativeName>
    <alternativeName>
        <fullName evidence="5">7,8-dihydro-6-hydroxymethylpterin-pyrophosphokinase</fullName>
    </alternativeName>
</protein>
<evidence type="ECO:0000313" key="10">
    <source>
        <dbReference type="Proteomes" id="UP001059985"/>
    </source>
</evidence>
<evidence type="ECO:0000256" key="5">
    <source>
        <dbReference type="ARBA" id="ARBA00033413"/>
    </source>
</evidence>
<dbReference type="GO" id="GO:0009396">
    <property type="term" value="P:folic acid-containing compound biosynthetic process"/>
    <property type="evidence" value="ECO:0007669"/>
    <property type="project" value="InterPro"/>
</dbReference>
<dbReference type="PANTHER" id="PTHR43071:SF1">
    <property type="entry name" value="2-AMINO-4-HYDROXY-6-HYDROXYMETHYLDIHYDROPTERIDINE PYROPHOSPHOKINASE"/>
    <property type="match status" value="1"/>
</dbReference>
<reference evidence="7" key="1">
    <citation type="journal article" date="2022" name="Microorganisms">
        <title>Assembly and Comparison of Ca. Neoehrlichia mikurensis Genomes.</title>
        <authorList>
            <person name="Azagi T."/>
            <person name="Dirks R.P."/>
            <person name="Yebra-Pimentel E.S."/>
            <person name="Schaap P.J."/>
            <person name="Koehorst J.J."/>
            <person name="Esser H.J."/>
            <person name="Sprong H."/>
        </authorList>
    </citation>
    <scope>NUCLEOTIDE SEQUENCE</scope>
    <source>
        <strain evidence="8">18-2804</strain>
        <strain evidence="7">18-2837</strain>
    </source>
</reference>
<dbReference type="CDD" id="cd00483">
    <property type="entry name" value="HPPK"/>
    <property type="match status" value="1"/>
</dbReference>
<name>A0A9Q9C0F3_9RICK</name>
<evidence type="ECO:0000256" key="4">
    <source>
        <dbReference type="ARBA" id="ARBA00029766"/>
    </source>
</evidence>
<evidence type="ECO:0000256" key="1">
    <source>
        <dbReference type="ARBA" id="ARBA00005810"/>
    </source>
</evidence>
<keyword evidence="10" id="KW-1185">Reference proteome</keyword>
<evidence type="ECO:0000259" key="6">
    <source>
        <dbReference type="Pfam" id="PF01288"/>
    </source>
</evidence>
<proteinExistence type="inferred from homology"/>
<evidence type="ECO:0000313" key="9">
    <source>
        <dbReference type="Proteomes" id="UP001059822"/>
    </source>
</evidence>
<feature type="domain" description="7,8-dihydro-6-hydroxymethylpterin-pyrophosphokinase" evidence="6">
    <location>
        <begin position="5"/>
        <end position="134"/>
    </location>
</feature>
<dbReference type="Proteomes" id="UP001059985">
    <property type="component" value="Chromosome"/>
</dbReference>
<dbReference type="GO" id="GO:0003848">
    <property type="term" value="F:2-amino-4-hydroxy-6-hydroxymethyldihydropteridine diphosphokinase activity"/>
    <property type="evidence" value="ECO:0007669"/>
    <property type="project" value="InterPro"/>
</dbReference>
<dbReference type="Proteomes" id="UP001059822">
    <property type="component" value="Chromosome"/>
</dbReference>
<keyword evidence="7" id="KW-0808">Transferase</keyword>
<dbReference type="NCBIfam" id="TIGR01498">
    <property type="entry name" value="folK"/>
    <property type="match status" value="1"/>
</dbReference>
<dbReference type="Pfam" id="PF01288">
    <property type="entry name" value="HPPK"/>
    <property type="match status" value="1"/>
</dbReference>
<evidence type="ECO:0000313" key="7">
    <source>
        <dbReference type="EMBL" id="UTO55605.1"/>
    </source>
</evidence>
<gene>
    <name evidence="7" type="primary">folK</name>
    <name evidence="8" type="ORF">LUA81_00750</name>
    <name evidence="7" type="ORF">LUA82_00750</name>
</gene>
<evidence type="ECO:0000256" key="3">
    <source>
        <dbReference type="ARBA" id="ARBA00029409"/>
    </source>
</evidence>
<evidence type="ECO:0000313" key="8">
    <source>
        <dbReference type="EMBL" id="UTO56526.1"/>
    </source>
</evidence>
<dbReference type="InterPro" id="IPR000550">
    <property type="entry name" value="Hppk"/>
</dbReference>
<dbReference type="EMBL" id="CP089286">
    <property type="protein sequence ID" value="UTO55605.1"/>
    <property type="molecule type" value="Genomic_DNA"/>
</dbReference>
<dbReference type="PANTHER" id="PTHR43071">
    <property type="entry name" value="2-AMINO-4-HYDROXY-6-HYDROXYMETHYLDIHYDROPTERIDINE PYROPHOSPHOKINASE"/>
    <property type="match status" value="1"/>
</dbReference>
<sequence>MAFVVLSLGSNCGDRLSNIQLASRMLPIMGKVYSCIYESKALLPYGAPISWDIPFLNMAIAGYTNLLPCMFLHHVKKIENFLGKRNKKFWSPRIIDIDIILWDNININTDVLQIPHKYMHCRDFVLVPICDICPRFVHHTFNMSMQAMLLNVTQINLVQRLNIIQVNLVQRFNFTKFILHSLLTKTNLLSRYMTYRDEY</sequence>
<dbReference type="RefSeq" id="WP_218193861.1">
    <property type="nucleotide sequence ID" value="NZ_CP054597.1"/>
</dbReference>
<accession>A0A9Q9C0F3</accession>
<comment type="similarity">
    <text evidence="1">Belongs to the HPPK family.</text>
</comment>
<dbReference type="EMBL" id="CP089285">
    <property type="protein sequence ID" value="UTO56526.1"/>
    <property type="molecule type" value="Genomic_DNA"/>
</dbReference>